<dbReference type="GeneID" id="37025883"/>
<evidence type="ECO:0000256" key="4">
    <source>
        <dbReference type="ARBA" id="ARBA00039977"/>
    </source>
</evidence>
<dbReference type="AlphaFoldDB" id="A0A316UJ20"/>
<dbReference type="PANTHER" id="PTHR12059">
    <property type="entry name" value="RIBOSOMAL PROTEIN L23-RELATED"/>
    <property type="match status" value="1"/>
</dbReference>
<dbReference type="SUPFAM" id="SSF54189">
    <property type="entry name" value="Ribosomal proteins S24e, L23 and L15e"/>
    <property type="match status" value="1"/>
</dbReference>
<dbReference type="GO" id="GO:0005762">
    <property type="term" value="C:mitochondrial large ribosomal subunit"/>
    <property type="evidence" value="ECO:0007669"/>
    <property type="project" value="TreeGrafter"/>
</dbReference>
<dbReference type="Gene3D" id="3.30.70.330">
    <property type="match status" value="1"/>
</dbReference>
<evidence type="ECO:0000256" key="3">
    <source>
        <dbReference type="ARBA" id="ARBA00023274"/>
    </source>
</evidence>
<evidence type="ECO:0000256" key="1">
    <source>
        <dbReference type="ARBA" id="ARBA00006700"/>
    </source>
</evidence>
<proteinExistence type="inferred from homology"/>
<accession>A0A316UJ20</accession>
<sequence length="384" mass="43908">PTTNVVQHSLTRVGKARHLLAWNWLSREDAGSLVVALESDNAEQSLPGWLNTEYETARAFRSVRSRRWLPSRLPEDMDEAASSSSSPTSVSQWLHERIMQRREDDVDFAILPLEDQEDFILKDVWKSIDAEARKNASLECRFTCLRKLGWRAGYSAGFPLAADSLQAQRRRELVARTSNPEDVAALAELNEFDEEQAWQDWISMSSAEREAAERDAWEQRDRSTLFIDDSPYSTVLDSTMPRWFAEPQRAGNLVFLPNILIKLVRNTTPAGKPYDPWKATFRVPLNVHKHTVKSYLLAVYGLRTTWIRSMIYRSPLTGTNYGQQIATGKGRTFKKVEVGLLEPFIWPEIPAAKRKEIFGGAFLEQQRAAATLKAKGIRRWRGKK</sequence>
<feature type="non-terminal residue" evidence="5">
    <location>
        <position position="384"/>
    </location>
</feature>
<organism evidence="5 6">
    <name type="scientific">Jaminaea rosea</name>
    <dbReference type="NCBI Taxonomy" id="1569628"/>
    <lineage>
        <taxon>Eukaryota</taxon>
        <taxon>Fungi</taxon>
        <taxon>Dikarya</taxon>
        <taxon>Basidiomycota</taxon>
        <taxon>Ustilaginomycotina</taxon>
        <taxon>Exobasidiomycetes</taxon>
        <taxon>Microstromatales</taxon>
        <taxon>Microstromatales incertae sedis</taxon>
        <taxon>Jaminaea</taxon>
    </lineage>
</organism>
<feature type="non-terminal residue" evidence="5">
    <location>
        <position position="1"/>
    </location>
</feature>
<dbReference type="EMBL" id="KZ819677">
    <property type="protein sequence ID" value="PWN25220.1"/>
    <property type="molecule type" value="Genomic_DNA"/>
</dbReference>
<keyword evidence="2" id="KW-0689">Ribosomal protein</keyword>
<dbReference type="InterPro" id="IPR013025">
    <property type="entry name" value="Ribosomal_uL23-like"/>
</dbReference>
<dbReference type="GO" id="GO:0003735">
    <property type="term" value="F:structural constituent of ribosome"/>
    <property type="evidence" value="ECO:0007669"/>
    <property type="project" value="InterPro"/>
</dbReference>
<evidence type="ECO:0000313" key="5">
    <source>
        <dbReference type="EMBL" id="PWN25220.1"/>
    </source>
</evidence>
<comment type="similarity">
    <text evidence="1">Belongs to the universal ribosomal protein uL23 family.</text>
</comment>
<gene>
    <name evidence="5" type="ORF">BDZ90DRAFT_209903</name>
</gene>
<dbReference type="OrthoDB" id="275582at2759"/>
<keyword evidence="3" id="KW-0687">Ribonucleoprotein</keyword>
<evidence type="ECO:0000313" key="6">
    <source>
        <dbReference type="Proteomes" id="UP000245884"/>
    </source>
</evidence>
<keyword evidence="6" id="KW-1185">Reference proteome</keyword>
<reference evidence="5 6" key="1">
    <citation type="journal article" date="2018" name="Mol. Biol. Evol.">
        <title>Broad Genomic Sampling Reveals a Smut Pathogenic Ancestry of the Fungal Clade Ustilaginomycotina.</title>
        <authorList>
            <person name="Kijpornyongpan T."/>
            <person name="Mondo S.J."/>
            <person name="Barry K."/>
            <person name="Sandor L."/>
            <person name="Lee J."/>
            <person name="Lipzen A."/>
            <person name="Pangilinan J."/>
            <person name="LaButti K."/>
            <person name="Hainaut M."/>
            <person name="Henrissat B."/>
            <person name="Grigoriev I.V."/>
            <person name="Spatafora J.W."/>
            <person name="Aime M.C."/>
        </authorList>
    </citation>
    <scope>NUCLEOTIDE SEQUENCE [LARGE SCALE GENOMIC DNA]</scope>
    <source>
        <strain evidence="5 6">MCA 5214</strain>
    </source>
</reference>
<evidence type="ECO:0000256" key="2">
    <source>
        <dbReference type="ARBA" id="ARBA00022980"/>
    </source>
</evidence>
<dbReference type="STRING" id="1569628.A0A316UJ20"/>
<dbReference type="InterPro" id="IPR012677">
    <property type="entry name" value="Nucleotide-bd_a/b_plait_sf"/>
</dbReference>
<dbReference type="RefSeq" id="XP_025359832.1">
    <property type="nucleotide sequence ID" value="XM_025504060.1"/>
</dbReference>
<name>A0A316UJ20_9BASI</name>
<dbReference type="Proteomes" id="UP000245884">
    <property type="component" value="Unassembled WGS sequence"/>
</dbReference>
<dbReference type="GO" id="GO:0032543">
    <property type="term" value="P:mitochondrial translation"/>
    <property type="evidence" value="ECO:0007669"/>
    <property type="project" value="TreeGrafter"/>
</dbReference>
<dbReference type="InterPro" id="IPR012678">
    <property type="entry name" value="Ribosomal_uL23/eL15/eS24_sf"/>
</dbReference>
<protein>
    <recommendedName>
        <fullName evidence="4">Large ribosomal subunit protein uL23m</fullName>
    </recommendedName>
</protein>
<dbReference type="PANTHER" id="PTHR12059:SF5">
    <property type="entry name" value="LARGE RIBOSOMAL SUBUNIT PROTEIN UL23M"/>
    <property type="match status" value="1"/>
</dbReference>